<dbReference type="EMBL" id="CP045904">
    <property type="protein sequence ID" value="QQP36149.1"/>
    <property type="molecule type" value="Genomic_DNA"/>
</dbReference>
<gene>
    <name evidence="2" type="ORF">FKW44_021155</name>
</gene>
<feature type="non-terminal residue" evidence="2">
    <location>
        <position position="1"/>
    </location>
</feature>
<feature type="region of interest" description="Disordered" evidence="1">
    <location>
        <begin position="1"/>
        <end position="27"/>
    </location>
</feature>
<accession>A0A7T8GQT1</accession>
<evidence type="ECO:0000313" key="2">
    <source>
        <dbReference type="EMBL" id="QQP36149.1"/>
    </source>
</evidence>
<dbReference type="AlphaFoldDB" id="A0A7T8GQT1"/>
<evidence type="ECO:0000313" key="3">
    <source>
        <dbReference type="Proteomes" id="UP000595437"/>
    </source>
</evidence>
<sequence>AVEDSRHDKSVSFHPNTTIMEPAPNRPRRVSITSNVNVMDLLPEDKETNTICEDSSIFLEDVTDRSSGEELWQIRTGITKTTDGELTLCKTLMQSQNLSSSSIGKSMSDSTAWAYDRTLGGYTKSLKDSHRYTKPGHISFNESLWDNSLNASDLVQKAKPPKLNLSSEKINLVFVKKYPLEQIPQAITVDDLGYKYISHPDGNKITMLRGNDKK</sequence>
<keyword evidence="3" id="KW-1185">Reference proteome</keyword>
<dbReference type="OrthoDB" id="10543314at2759"/>
<feature type="non-terminal residue" evidence="2">
    <location>
        <position position="214"/>
    </location>
</feature>
<name>A0A7T8GQT1_CALRO</name>
<organism evidence="2 3">
    <name type="scientific">Caligus rogercresseyi</name>
    <name type="common">Sea louse</name>
    <dbReference type="NCBI Taxonomy" id="217165"/>
    <lineage>
        <taxon>Eukaryota</taxon>
        <taxon>Metazoa</taxon>
        <taxon>Ecdysozoa</taxon>
        <taxon>Arthropoda</taxon>
        <taxon>Crustacea</taxon>
        <taxon>Multicrustacea</taxon>
        <taxon>Hexanauplia</taxon>
        <taxon>Copepoda</taxon>
        <taxon>Siphonostomatoida</taxon>
        <taxon>Caligidae</taxon>
        <taxon>Caligus</taxon>
    </lineage>
</organism>
<evidence type="ECO:0000256" key="1">
    <source>
        <dbReference type="SAM" id="MobiDB-lite"/>
    </source>
</evidence>
<dbReference type="Proteomes" id="UP000595437">
    <property type="component" value="Chromosome 15"/>
</dbReference>
<protein>
    <submittedName>
        <fullName evidence="2">LOC101846341</fullName>
    </submittedName>
</protein>
<feature type="compositionally biased region" description="Basic and acidic residues" evidence="1">
    <location>
        <begin position="1"/>
        <end position="11"/>
    </location>
</feature>
<proteinExistence type="predicted"/>
<reference evidence="3" key="1">
    <citation type="submission" date="2021-01" db="EMBL/GenBank/DDBJ databases">
        <title>Caligus Genome Assembly.</title>
        <authorList>
            <person name="Gallardo-Escarate C."/>
        </authorList>
    </citation>
    <scope>NUCLEOTIDE SEQUENCE [LARGE SCALE GENOMIC DNA]</scope>
</reference>